<dbReference type="GO" id="GO:0043590">
    <property type="term" value="C:bacterial nucleoid"/>
    <property type="evidence" value="ECO:0007669"/>
    <property type="project" value="UniProtKB-UniRule"/>
</dbReference>
<dbReference type="Gene3D" id="3.30.1310.10">
    <property type="entry name" value="Nucleoid-associated protein YbaB-like domain"/>
    <property type="match status" value="1"/>
</dbReference>
<dbReference type="SUPFAM" id="SSF82607">
    <property type="entry name" value="YbaB-like"/>
    <property type="match status" value="1"/>
</dbReference>
<dbReference type="Proteomes" id="UP000305654">
    <property type="component" value="Unassembled WGS sequence"/>
</dbReference>
<evidence type="ECO:0000313" key="4">
    <source>
        <dbReference type="EMBL" id="TLU73026.1"/>
    </source>
</evidence>
<comment type="function">
    <text evidence="2">Binds to DNA and alters its conformation. May be involved in regulation of gene expression, nucleoid organization and DNA protection.</text>
</comment>
<protein>
    <recommendedName>
        <fullName evidence="2">Nucleoid-associated protein FE263_06180</fullName>
    </recommendedName>
</protein>
<organism evidence="4 5">
    <name type="scientific">Lichenicoccus roseus</name>
    <dbReference type="NCBI Taxonomy" id="2683649"/>
    <lineage>
        <taxon>Bacteria</taxon>
        <taxon>Pseudomonadati</taxon>
        <taxon>Pseudomonadota</taxon>
        <taxon>Alphaproteobacteria</taxon>
        <taxon>Acetobacterales</taxon>
        <taxon>Acetobacteraceae</taxon>
        <taxon>Lichenicoccus</taxon>
    </lineage>
</organism>
<dbReference type="HAMAP" id="MF_00274">
    <property type="entry name" value="DNA_YbaB_EbfC"/>
    <property type="match status" value="1"/>
</dbReference>
<keyword evidence="3" id="KW-0175">Coiled coil</keyword>
<reference evidence="4 5" key="1">
    <citation type="submission" date="2019-05" db="EMBL/GenBank/DDBJ databases">
        <authorList>
            <person name="Pankratov T."/>
            <person name="Grouzdev D."/>
        </authorList>
    </citation>
    <scope>NUCLEOTIDE SEQUENCE [LARGE SCALE GENOMIC DNA]</scope>
    <source>
        <strain evidence="4 5">KEBCLARHB70R</strain>
    </source>
</reference>
<keyword evidence="1 2" id="KW-0238">DNA-binding</keyword>
<dbReference type="NCBIfam" id="TIGR00103">
    <property type="entry name" value="DNA_YbaB_EbfC"/>
    <property type="match status" value="1"/>
</dbReference>
<comment type="caution">
    <text evidence="4">The sequence shown here is derived from an EMBL/GenBank/DDBJ whole genome shotgun (WGS) entry which is preliminary data.</text>
</comment>
<dbReference type="InterPro" id="IPR004401">
    <property type="entry name" value="YbaB/EbfC"/>
</dbReference>
<comment type="subunit">
    <text evidence="2">Homodimer.</text>
</comment>
<keyword evidence="5" id="KW-1185">Reference proteome</keyword>
<dbReference type="AlphaFoldDB" id="A0A5R9JCB8"/>
<comment type="similarity">
    <text evidence="2">Belongs to the YbaB/EbfC family.</text>
</comment>
<dbReference type="EMBL" id="VCDI01000002">
    <property type="protein sequence ID" value="TLU73026.1"/>
    <property type="molecule type" value="Genomic_DNA"/>
</dbReference>
<dbReference type="PIRSF" id="PIRSF004555">
    <property type="entry name" value="UCP004555"/>
    <property type="match status" value="1"/>
</dbReference>
<keyword evidence="2" id="KW-0963">Cytoplasm</keyword>
<evidence type="ECO:0000256" key="1">
    <source>
        <dbReference type="ARBA" id="ARBA00023125"/>
    </source>
</evidence>
<dbReference type="PANTHER" id="PTHR33449">
    <property type="entry name" value="NUCLEOID-ASSOCIATED PROTEIN YBAB"/>
    <property type="match status" value="1"/>
</dbReference>
<evidence type="ECO:0000313" key="5">
    <source>
        <dbReference type="Proteomes" id="UP000305654"/>
    </source>
</evidence>
<dbReference type="InterPro" id="IPR036894">
    <property type="entry name" value="YbaB-like_sf"/>
</dbReference>
<dbReference type="RefSeq" id="WP_138325100.1">
    <property type="nucleotide sequence ID" value="NZ_VCDI01000002.1"/>
</dbReference>
<proteinExistence type="inferred from homology"/>
<gene>
    <name evidence="4" type="ORF">FE263_06180</name>
</gene>
<comment type="subcellular location">
    <subcellularLocation>
        <location evidence="2">Cytoplasm</location>
        <location evidence="2">Nucleoid</location>
    </subcellularLocation>
</comment>
<name>A0A5R9JCB8_9PROT</name>
<dbReference type="OrthoDB" id="9803080at2"/>
<dbReference type="GO" id="GO:0003677">
    <property type="term" value="F:DNA binding"/>
    <property type="evidence" value="ECO:0007669"/>
    <property type="project" value="UniProtKB-UniRule"/>
</dbReference>
<accession>A0A5R9JCB8</accession>
<evidence type="ECO:0000256" key="2">
    <source>
        <dbReference type="HAMAP-Rule" id="MF_00274"/>
    </source>
</evidence>
<sequence>MKNLAGLMKQASQMQAKMEEMQGKLETLEVQGSAGAGLVTITLSGKGDLRRISLDPKLADPAEMEMLQDLIVAAHAEAKRHLEERTADEMQKVTGGLNLPPGMKLPF</sequence>
<dbReference type="PANTHER" id="PTHR33449:SF1">
    <property type="entry name" value="NUCLEOID-ASSOCIATED PROTEIN YBAB"/>
    <property type="match status" value="1"/>
</dbReference>
<feature type="coiled-coil region" evidence="3">
    <location>
        <begin position="4"/>
        <end position="31"/>
    </location>
</feature>
<evidence type="ECO:0000256" key="3">
    <source>
        <dbReference type="SAM" id="Coils"/>
    </source>
</evidence>
<dbReference type="GO" id="GO:0005829">
    <property type="term" value="C:cytosol"/>
    <property type="evidence" value="ECO:0007669"/>
    <property type="project" value="TreeGrafter"/>
</dbReference>
<dbReference type="Pfam" id="PF02575">
    <property type="entry name" value="YbaB_DNA_bd"/>
    <property type="match status" value="1"/>
</dbReference>